<reference evidence="3 4" key="1">
    <citation type="journal article" date="2016" name="Genome Biol. Evol.">
        <title>Divergent and convergent evolution of fungal pathogenicity.</title>
        <authorList>
            <person name="Shang Y."/>
            <person name="Xiao G."/>
            <person name="Zheng P."/>
            <person name="Cen K."/>
            <person name="Zhan S."/>
            <person name="Wang C."/>
        </authorList>
    </citation>
    <scope>NUCLEOTIDE SEQUENCE [LARGE SCALE GENOMIC DNA]</scope>
    <source>
        <strain evidence="3 4">RCEF 264</strain>
    </source>
</reference>
<evidence type="ECO:0000256" key="1">
    <source>
        <dbReference type="SAM" id="Coils"/>
    </source>
</evidence>
<evidence type="ECO:0000313" key="3">
    <source>
        <dbReference type="EMBL" id="OAA60944.1"/>
    </source>
</evidence>
<dbReference type="OrthoDB" id="2311687at2759"/>
<dbReference type="PANTHER" id="PTHR28064">
    <property type="entry name" value="INNER KINETOCHORE SUBUNIT NKP2"/>
    <property type="match status" value="1"/>
</dbReference>
<dbReference type="GO" id="GO:0031511">
    <property type="term" value="C:Mis6-Sim4 complex"/>
    <property type="evidence" value="ECO:0007669"/>
    <property type="project" value="TreeGrafter"/>
</dbReference>
<evidence type="ECO:0000256" key="2">
    <source>
        <dbReference type="SAM" id="MobiDB-lite"/>
    </source>
</evidence>
<proteinExistence type="predicted"/>
<keyword evidence="1" id="KW-0175">Coiled coil</keyword>
<dbReference type="STRING" id="1081102.A0A167TU01"/>
<dbReference type="Proteomes" id="UP000076874">
    <property type="component" value="Unassembled WGS sequence"/>
</dbReference>
<keyword evidence="4" id="KW-1185">Reference proteome</keyword>
<feature type="region of interest" description="Disordered" evidence="2">
    <location>
        <begin position="109"/>
        <end position="137"/>
    </location>
</feature>
<comment type="caution">
    <text evidence="3">The sequence shown here is derived from an EMBL/GenBank/DDBJ whole genome shotgun (WGS) entry which is preliminary data.</text>
</comment>
<name>A0A167TU01_9HYPO</name>
<organism evidence="3 4">
    <name type="scientific">Niveomyces insectorum RCEF 264</name>
    <dbReference type="NCBI Taxonomy" id="1081102"/>
    <lineage>
        <taxon>Eukaryota</taxon>
        <taxon>Fungi</taxon>
        <taxon>Dikarya</taxon>
        <taxon>Ascomycota</taxon>
        <taxon>Pezizomycotina</taxon>
        <taxon>Sordariomycetes</taxon>
        <taxon>Hypocreomycetidae</taxon>
        <taxon>Hypocreales</taxon>
        <taxon>Cordycipitaceae</taxon>
        <taxon>Niveomyces</taxon>
    </lineage>
</organism>
<sequence>MAPSEAAILEQFLLVPAQLPAVVSLADFAALFPKALQTSPHVRTLYRDLQRQRNAVVDAVTADIVDEIARGRLLRRHAVRARLHADALEDAAGDDELLLERMVEVAHGGGRRGNVRGDGQGGRYHDAADTTETTSHRGHTLPSLVAELDAAAQDLAADVARLEDEERRLRQAVEQTVGGLSDLRYGRPANPQLRDQVCEGLQTVQGACEAVLGTNAGDGAQTTFT</sequence>
<gene>
    <name evidence="3" type="ORF">SPI_04968</name>
</gene>
<dbReference type="Pfam" id="PF09447">
    <property type="entry name" value="Cnl2_NKP2"/>
    <property type="match status" value="1"/>
</dbReference>
<evidence type="ECO:0000313" key="4">
    <source>
        <dbReference type="Proteomes" id="UP000076874"/>
    </source>
</evidence>
<protein>
    <submittedName>
        <fullName evidence="3">Kinetochore subunit NKP2</fullName>
    </submittedName>
</protein>
<dbReference type="AlphaFoldDB" id="A0A167TU01"/>
<feature type="coiled-coil region" evidence="1">
    <location>
        <begin position="145"/>
        <end position="175"/>
    </location>
</feature>
<dbReference type="GO" id="GO:0007059">
    <property type="term" value="P:chromosome segregation"/>
    <property type="evidence" value="ECO:0007669"/>
    <property type="project" value="TreeGrafter"/>
</dbReference>
<accession>A0A167TU01</accession>
<dbReference type="EMBL" id="AZHD01000008">
    <property type="protein sequence ID" value="OAA60944.1"/>
    <property type="molecule type" value="Genomic_DNA"/>
</dbReference>
<dbReference type="PANTHER" id="PTHR28064:SF1">
    <property type="entry name" value="INNER KINETOCHORE SUBUNIT NKP2"/>
    <property type="match status" value="1"/>
</dbReference>
<dbReference type="InterPro" id="IPR018565">
    <property type="entry name" value="Nkp2/Cnl2"/>
</dbReference>